<evidence type="ECO:0000313" key="3">
    <source>
        <dbReference type="Proteomes" id="UP000595897"/>
    </source>
</evidence>
<dbReference type="KEGG" id="ahb:bsdtb5_33340"/>
<sequence length="494" mass="55887">MYLLAIPSTSYLTSSSSESVDDSKDKNALSNDNLSSNSASTDDTASNDQDDISKYSYDYIALLDKNMNIVLEASDTYIENSELGVIDSNVPLILGQHAKNSKEKNKTYTYGVYDLTHNDWIIKRIYSYISELGDDYYIAYDNEGVPLLLHKDGSKVIKKDFDSNTNFKLLGNHIVALNDITSSASIYSSSGELIKTLNAKYITLYKNCIITSDTNKDGIVYDENGNSIFSKDSLFKKNTNLGISTNETMTIYQYNEESSLVEVQISHFYIICKLDGTIIKLLNQNEEPNSNLGLVSNGYFTYSSDLTQLSFYNQNGTKYVSSDNNDFTDFIYPNYYYSKENTIELYNYTTNTTYTLDVSKLSSPYLSGIHNNFFFILSHDDPNSVLIYYKDKLVYQGSQSYIELINDNIVVTNVTKDSSKKIIKDKDSTFTPYSALMNSKHIIYDKNGAKIYSSKKSEKILSINESYLQIMRDNAIGICDYDGNFLCKINLSSK</sequence>
<keyword evidence="3" id="KW-1185">Reference proteome</keyword>
<gene>
    <name evidence="2" type="ORF">bsdtb5_33340</name>
</gene>
<feature type="region of interest" description="Disordered" evidence="1">
    <location>
        <begin position="9"/>
        <end position="47"/>
    </location>
</feature>
<feature type="compositionally biased region" description="Low complexity" evidence="1">
    <location>
        <begin position="28"/>
        <end position="47"/>
    </location>
</feature>
<protein>
    <submittedName>
        <fullName evidence="2">Uncharacterized protein</fullName>
    </submittedName>
</protein>
<organism evidence="2 3">
    <name type="scientific">Anaeromicropila herbilytica</name>
    <dbReference type="NCBI Taxonomy" id="2785025"/>
    <lineage>
        <taxon>Bacteria</taxon>
        <taxon>Bacillati</taxon>
        <taxon>Bacillota</taxon>
        <taxon>Clostridia</taxon>
        <taxon>Lachnospirales</taxon>
        <taxon>Lachnospiraceae</taxon>
        <taxon>Anaeromicropila</taxon>
    </lineage>
</organism>
<name>A0A7R7ENK5_9FIRM</name>
<feature type="compositionally biased region" description="Low complexity" evidence="1">
    <location>
        <begin position="9"/>
        <end position="18"/>
    </location>
</feature>
<evidence type="ECO:0000256" key="1">
    <source>
        <dbReference type="SAM" id="MobiDB-lite"/>
    </source>
</evidence>
<dbReference type="Proteomes" id="UP000595897">
    <property type="component" value="Chromosome"/>
</dbReference>
<dbReference type="AlphaFoldDB" id="A0A7R7ENK5"/>
<reference evidence="2 3" key="1">
    <citation type="submission" date="2020-11" db="EMBL/GenBank/DDBJ databases">
        <title>Draft genome sequencing of a Lachnospiraceae strain isolated from anoxic soil subjected to BSD treatment.</title>
        <authorList>
            <person name="Uek A."/>
            <person name="Tonouchi A."/>
        </authorList>
    </citation>
    <scope>NUCLEOTIDE SEQUENCE [LARGE SCALE GENOMIC DNA]</scope>
    <source>
        <strain evidence="2 3">TB5</strain>
    </source>
</reference>
<accession>A0A7R7ENK5</accession>
<proteinExistence type="predicted"/>
<evidence type="ECO:0000313" key="2">
    <source>
        <dbReference type="EMBL" id="BCN32039.1"/>
    </source>
</evidence>
<dbReference type="EMBL" id="AP024169">
    <property type="protein sequence ID" value="BCN32039.1"/>
    <property type="molecule type" value="Genomic_DNA"/>
</dbReference>